<evidence type="ECO:0000313" key="2">
    <source>
        <dbReference type="Proteomes" id="UP000015101"/>
    </source>
</evidence>
<evidence type="ECO:0008006" key="3">
    <source>
        <dbReference type="Google" id="ProtNLM"/>
    </source>
</evidence>
<keyword evidence="2" id="KW-1185">Reference proteome</keyword>
<proteinExistence type="predicted"/>
<dbReference type="OMA" id="NWKDATI"/>
<sequence length="76" mass="8767">MWKPFNKSLMTGKIPSNWKDATIVPLFKKGDKNYRPISLTSTACKVLKKIIKKIIVNNLAKNNIIHKSQHGFMERL</sequence>
<dbReference type="EMBL" id="AMQM01001923">
    <property type="status" value="NOT_ANNOTATED_CDS"/>
    <property type="molecule type" value="Genomic_DNA"/>
</dbReference>
<gene>
    <name evidence="1" type="primary">20214326</name>
</gene>
<dbReference type="AlphaFoldDB" id="T1FZS8"/>
<accession>T1FZS8</accession>
<dbReference type="KEGG" id="hro:HELRODRAFT_69279"/>
<organism evidence="1 2">
    <name type="scientific">Helobdella robusta</name>
    <name type="common">Californian leech</name>
    <dbReference type="NCBI Taxonomy" id="6412"/>
    <lineage>
        <taxon>Eukaryota</taxon>
        <taxon>Metazoa</taxon>
        <taxon>Spiralia</taxon>
        <taxon>Lophotrochozoa</taxon>
        <taxon>Annelida</taxon>
        <taxon>Clitellata</taxon>
        <taxon>Hirudinea</taxon>
        <taxon>Rhynchobdellida</taxon>
        <taxon>Glossiphoniidae</taxon>
        <taxon>Helobdella</taxon>
    </lineage>
</organism>
<dbReference type="PANTHER" id="PTHR33395:SF22">
    <property type="entry name" value="REVERSE TRANSCRIPTASE DOMAIN-CONTAINING PROTEIN"/>
    <property type="match status" value="1"/>
</dbReference>
<reference evidence="2" key="2">
    <citation type="journal article" date="2013" name="Nature">
        <title>Insights into bilaterian evolution from three spiralian genomes.</title>
        <authorList>
            <person name="Simakov O."/>
            <person name="Marletaz F."/>
            <person name="Cho S.J."/>
            <person name="Edsinger-Gonzales E."/>
            <person name="Havlak P."/>
            <person name="Hellsten U."/>
            <person name="Kuo D.H."/>
            <person name="Larsson T."/>
            <person name="Lv J."/>
            <person name="Arendt D."/>
            <person name="Savage R."/>
            <person name="Osoegawa K."/>
            <person name="de Jong P."/>
            <person name="Grimwood J."/>
            <person name="Chapman J.A."/>
            <person name="Shapiro H."/>
            <person name="Aerts A."/>
            <person name="Otillar R.P."/>
            <person name="Terry A.Y."/>
            <person name="Boore J.L."/>
            <person name="Grigoriev I.V."/>
            <person name="Lindberg D.R."/>
            <person name="Seaver E.C."/>
            <person name="Weisblat D.A."/>
            <person name="Putnam N.H."/>
            <person name="Rokhsar D.S."/>
        </authorList>
    </citation>
    <scope>NUCLEOTIDE SEQUENCE</scope>
</reference>
<dbReference type="PANTHER" id="PTHR33395">
    <property type="entry name" value="TRANSCRIPTASE, PUTATIVE-RELATED-RELATED"/>
    <property type="match status" value="1"/>
</dbReference>
<reference evidence="1" key="3">
    <citation type="submission" date="2015-06" db="UniProtKB">
        <authorList>
            <consortium name="EnsemblMetazoa"/>
        </authorList>
    </citation>
    <scope>IDENTIFICATION</scope>
</reference>
<dbReference type="Proteomes" id="UP000015101">
    <property type="component" value="Unassembled WGS sequence"/>
</dbReference>
<name>T1FZS8_HELRO</name>
<evidence type="ECO:0000313" key="1">
    <source>
        <dbReference type="EnsemblMetazoa" id="HelroP69279"/>
    </source>
</evidence>
<reference evidence="2" key="1">
    <citation type="submission" date="2012-12" db="EMBL/GenBank/DDBJ databases">
        <authorList>
            <person name="Hellsten U."/>
            <person name="Grimwood J."/>
            <person name="Chapman J.A."/>
            <person name="Shapiro H."/>
            <person name="Aerts A."/>
            <person name="Otillar R.P."/>
            <person name="Terry A.Y."/>
            <person name="Boore J.L."/>
            <person name="Simakov O."/>
            <person name="Marletaz F."/>
            <person name="Cho S.-J."/>
            <person name="Edsinger-Gonzales E."/>
            <person name="Havlak P."/>
            <person name="Kuo D.-H."/>
            <person name="Larsson T."/>
            <person name="Lv J."/>
            <person name="Arendt D."/>
            <person name="Savage R."/>
            <person name="Osoegawa K."/>
            <person name="de Jong P."/>
            <person name="Lindberg D.R."/>
            <person name="Seaver E.C."/>
            <person name="Weisblat D.A."/>
            <person name="Putnam N.H."/>
            <person name="Grigoriev I.V."/>
            <person name="Rokhsar D.S."/>
        </authorList>
    </citation>
    <scope>NUCLEOTIDE SEQUENCE</scope>
</reference>
<protein>
    <recommendedName>
        <fullName evidence="3">Reverse transcriptase domain-containing protein</fullName>
    </recommendedName>
</protein>
<dbReference type="OrthoDB" id="6243574at2759"/>
<dbReference type="EnsemblMetazoa" id="HelroT69279">
    <property type="protein sequence ID" value="HelroP69279"/>
    <property type="gene ID" value="HelroG69279"/>
</dbReference>
<dbReference type="HOGENOM" id="CLU_2657203_0_0_1"/>
<dbReference type="CTD" id="20214326"/>